<sequence length="296" mass="32570">MRVKNIGIGLLFSILWSSASVATKFGVQSAAPLILANVRFFIAGILLLSFSYLFAKNPDYRLPTKKEWRQLALFGFLNTTLYLGLYVYAMKYTAAGIGSLAVSTNPLIIVLLSSWWLKRKPKAEEWTGIMLGMGGVAVATYPLLADSYTTVGGITLLLISMVAVSAASVYYATVKWELPNLLINGWQVFLGGVFLLPVTLGMADFGATKLDTVFWASVLWLSLAVSIVGLICWFYLLRIDTVKASLWLFLCPLFGFFFAWWLMGEPVTMYTVVGTVLVVAGLYAGQRTKFAGNKRG</sequence>
<feature type="transmembrane region" description="Helical" evidence="6">
    <location>
        <begin position="214"/>
        <end position="237"/>
    </location>
</feature>
<evidence type="ECO:0000313" key="8">
    <source>
        <dbReference type="EMBL" id="PSL26211.1"/>
    </source>
</evidence>
<feature type="transmembrane region" description="Helical" evidence="6">
    <location>
        <begin position="181"/>
        <end position="202"/>
    </location>
</feature>
<feature type="transmembrane region" description="Helical" evidence="6">
    <location>
        <begin position="38"/>
        <end position="55"/>
    </location>
</feature>
<dbReference type="InterPro" id="IPR050638">
    <property type="entry name" value="AA-Vitamin_Transporters"/>
</dbReference>
<feature type="transmembrane region" description="Helical" evidence="6">
    <location>
        <begin position="71"/>
        <end position="89"/>
    </location>
</feature>
<evidence type="ECO:0000313" key="9">
    <source>
        <dbReference type="Proteomes" id="UP000241964"/>
    </source>
</evidence>
<keyword evidence="5 6" id="KW-0472">Membrane</keyword>
<evidence type="ECO:0000256" key="2">
    <source>
        <dbReference type="ARBA" id="ARBA00007362"/>
    </source>
</evidence>
<feature type="transmembrane region" description="Helical" evidence="6">
    <location>
        <begin position="244"/>
        <end position="261"/>
    </location>
</feature>
<feature type="transmembrane region" description="Helical" evidence="6">
    <location>
        <begin position="267"/>
        <end position="285"/>
    </location>
</feature>
<dbReference type="InterPro" id="IPR000620">
    <property type="entry name" value="EamA_dom"/>
</dbReference>
<organism evidence="8 9">
    <name type="scientific">Dyadobacter jiangsuensis</name>
    <dbReference type="NCBI Taxonomy" id="1591085"/>
    <lineage>
        <taxon>Bacteria</taxon>
        <taxon>Pseudomonadati</taxon>
        <taxon>Bacteroidota</taxon>
        <taxon>Cytophagia</taxon>
        <taxon>Cytophagales</taxon>
        <taxon>Spirosomataceae</taxon>
        <taxon>Dyadobacter</taxon>
    </lineage>
</organism>
<evidence type="ECO:0000259" key="7">
    <source>
        <dbReference type="Pfam" id="PF00892"/>
    </source>
</evidence>
<proteinExistence type="inferred from homology"/>
<feature type="transmembrane region" description="Helical" evidence="6">
    <location>
        <begin position="150"/>
        <end position="174"/>
    </location>
</feature>
<feature type="domain" description="EamA" evidence="7">
    <location>
        <begin position="153"/>
        <end position="283"/>
    </location>
</feature>
<feature type="transmembrane region" description="Helical" evidence="6">
    <location>
        <begin position="95"/>
        <end position="117"/>
    </location>
</feature>
<comment type="subcellular location">
    <subcellularLocation>
        <location evidence="1">Membrane</location>
        <topology evidence="1">Multi-pass membrane protein</topology>
    </subcellularLocation>
</comment>
<comment type="similarity">
    <text evidence="2">Belongs to the EamA transporter family.</text>
</comment>
<dbReference type="PANTHER" id="PTHR32322:SF2">
    <property type="entry name" value="EAMA DOMAIN-CONTAINING PROTEIN"/>
    <property type="match status" value="1"/>
</dbReference>
<feature type="transmembrane region" description="Helical" evidence="6">
    <location>
        <begin position="126"/>
        <end position="144"/>
    </location>
</feature>
<feature type="domain" description="EamA" evidence="7">
    <location>
        <begin position="8"/>
        <end position="140"/>
    </location>
</feature>
<name>A0A2P8FWY2_9BACT</name>
<protein>
    <submittedName>
        <fullName evidence="8">Drug/metabolite transporter (DMT)-like permease</fullName>
    </submittedName>
</protein>
<dbReference type="AlphaFoldDB" id="A0A2P8FWY2"/>
<dbReference type="Pfam" id="PF00892">
    <property type="entry name" value="EamA"/>
    <property type="match status" value="2"/>
</dbReference>
<dbReference type="InterPro" id="IPR037185">
    <property type="entry name" value="EmrE-like"/>
</dbReference>
<reference evidence="8 9" key="1">
    <citation type="submission" date="2018-03" db="EMBL/GenBank/DDBJ databases">
        <title>Genomic Encyclopedia of Archaeal and Bacterial Type Strains, Phase II (KMG-II): from individual species to whole genera.</title>
        <authorList>
            <person name="Goeker M."/>
        </authorList>
    </citation>
    <scope>NUCLEOTIDE SEQUENCE [LARGE SCALE GENOMIC DNA]</scope>
    <source>
        <strain evidence="8 9">DSM 29057</strain>
    </source>
</reference>
<evidence type="ECO:0000256" key="3">
    <source>
        <dbReference type="ARBA" id="ARBA00022692"/>
    </source>
</evidence>
<dbReference type="EMBL" id="PYAS01000010">
    <property type="protein sequence ID" value="PSL26211.1"/>
    <property type="molecule type" value="Genomic_DNA"/>
</dbReference>
<keyword evidence="4 6" id="KW-1133">Transmembrane helix</keyword>
<gene>
    <name evidence="8" type="ORF">CLV60_110191</name>
</gene>
<evidence type="ECO:0000256" key="4">
    <source>
        <dbReference type="ARBA" id="ARBA00022989"/>
    </source>
</evidence>
<evidence type="ECO:0000256" key="5">
    <source>
        <dbReference type="ARBA" id="ARBA00023136"/>
    </source>
</evidence>
<comment type="caution">
    <text evidence="8">The sequence shown here is derived from an EMBL/GenBank/DDBJ whole genome shotgun (WGS) entry which is preliminary data.</text>
</comment>
<evidence type="ECO:0000256" key="6">
    <source>
        <dbReference type="SAM" id="Phobius"/>
    </source>
</evidence>
<evidence type="ECO:0000256" key="1">
    <source>
        <dbReference type="ARBA" id="ARBA00004141"/>
    </source>
</evidence>
<dbReference type="Proteomes" id="UP000241964">
    <property type="component" value="Unassembled WGS sequence"/>
</dbReference>
<keyword evidence="9" id="KW-1185">Reference proteome</keyword>
<dbReference type="GO" id="GO:0016020">
    <property type="term" value="C:membrane"/>
    <property type="evidence" value="ECO:0007669"/>
    <property type="project" value="UniProtKB-SubCell"/>
</dbReference>
<keyword evidence="3 6" id="KW-0812">Transmembrane</keyword>
<dbReference type="PANTHER" id="PTHR32322">
    <property type="entry name" value="INNER MEMBRANE TRANSPORTER"/>
    <property type="match status" value="1"/>
</dbReference>
<dbReference type="SUPFAM" id="SSF103481">
    <property type="entry name" value="Multidrug resistance efflux transporter EmrE"/>
    <property type="match status" value="2"/>
</dbReference>
<accession>A0A2P8FWY2</accession>